<organism evidence="2 3">
    <name type="scientific">Clostridium innocuum</name>
    <dbReference type="NCBI Taxonomy" id="1522"/>
    <lineage>
        <taxon>Bacteria</taxon>
        <taxon>Bacillati</taxon>
        <taxon>Bacillota</taxon>
        <taxon>Clostridia</taxon>
        <taxon>Eubacteriales</taxon>
        <taxon>Clostridiaceae</taxon>
        <taxon>Clostridium</taxon>
    </lineage>
</organism>
<accession>A0A099ID98</accession>
<keyword evidence="1" id="KW-0472">Membrane</keyword>
<dbReference type="Proteomes" id="UP000030008">
    <property type="component" value="Unassembled WGS sequence"/>
</dbReference>
<dbReference type="EMBL" id="JQIF01000005">
    <property type="protein sequence ID" value="KGJ54908.1"/>
    <property type="molecule type" value="Genomic_DNA"/>
</dbReference>
<evidence type="ECO:0000256" key="1">
    <source>
        <dbReference type="SAM" id="Phobius"/>
    </source>
</evidence>
<comment type="caution">
    <text evidence="2">The sequence shown here is derived from an EMBL/GenBank/DDBJ whole genome shotgun (WGS) entry which is preliminary data.</text>
</comment>
<sequence length="313" mass="35349">MEKESVKDVILRYGVLLGKRNTERQKTDFLRATQKQLEQAGFPVVITCVSASLMRRESVNMYNLYAGDFKKADVVFITYYDTPLRQFFPKEQKAFDANWSRGNFLLHTLLFLCCMIATAAFLYLTVIPSLQKHGFVSLWGAVLVLVCLFGFYGIRHMRGGIAAGNTMVRNSSSLIALFALACDLSEQEKQHVAFAMIDEGTRSEYGLRMLQEYIGKKRIQRVYLDSIGNVGKLQGFADRHILEGLHEKLAEHAEWHDLAEDKHAYGDILLTSGSCDNGCVSLKIEKRTDNSDLEQQVIKVIQVLKALMISCVS</sequence>
<keyword evidence="1" id="KW-0812">Transmembrane</keyword>
<feature type="transmembrane region" description="Helical" evidence="1">
    <location>
        <begin position="136"/>
        <end position="154"/>
    </location>
</feature>
<dbReference type="AlphaFoldDB" id="A0A099ID98"/>
<evidence type="ECO:0000313" key="3">
    <source>
        <dbReference type="Proteomes" id="UP000030008"/>
    </source>
</evidence>
<keyword evidence="1" id="KW-1133">Transmembrane helix</keyword>
<feature type="transmembrane region" description="Helical" evidence="1">
    <location>
        <begin position="104"/>
        <end position="124"/>
    </location>
</feature>
<name>A0A099ID98_CLOIN</name>
<reference evidence="2 3" key="1">
    <citation type="submission" date="2014-08" db="EMBL/GenBank/DDBJ databases">
        <title>Clostridium innocuum, an unnegligible vancomycin-resistant pathogen causing extra-intestinal infections.</title>
        <authorList>
            <person name="Feng Y."/>
            <person name="Chiu C.-H."/>
        </authorList>
    </citation>
    <scope>NUCLEOTIDE SEQUENCE [LARGE SCALE GENOMIC DNA]</scope>
    <source>
        <strain evidence="2 3">AN88</strain>
    </source>
</reference>
<dbReference type="RefSeq" id="WP_044903468.1">
    <property type="nucleotide sequence ID" value="NZ_JQIF01000005.1"/>
</dbReference>
<gene>
    <name evidence="2" type="ORF">CIAN88_01120</name>
</gene>
<evidence type="ECO:0000313" key="2">
    <source>
        <dbReference type="EMBL" id="KGJ54908.1"/>
    </source>
</evidence>
<proteinExistence type="predicted"/>
<protein>
    <submittedName>
        <fullName evidence="2">Uncharacterized protein</fullName>
    </submittedName>
</protein>